<name>K1Q995_MAGGI</name>
<dbReference type="Gene3D" id="3.30.160.60">
    <property type="entry name" value="Classic Zinc Finger"/>
    <property type="match status" value="1"/>
</dbReference>
<dbReference type="EMBL" id="JH818763">
    <property type="protein sequence ID" value="EKC27909.1"/>
    <property type="molecule type" value="Genomic_DNA"/>
</dbReference>
<dbReference type="Gene3D" id="2.120.10.30">
    <property type="entry name" value="TolB, C-terminal domain"/>
    <property type="match status" value="2"/>
</dbReference>
<sequence>MASRKSRKKSIVTSVSVKENENSFQNCLEHTGNKLYFFCRPCAIPICHKCASEAHLSHDAENVLENFQSMRDLVTSDTSRMESLIQPEYKKIETQIQTNVLKLTSGYENVKKQIVTNGEIWHKAVESAVKKCLERVETMEKEDFSNLREQRKLISSLIAEIQSLIDYNKKILNENDISEINKFKAKSEEFSRIPTITSIIAPVFKNSDVEKEQLPERFGALKASVLKKSRDFVINVTSAEPPSKRDTLLDKPVVLRKVETKFEKCWSVQCIQDQNVWISGDVETVAKVDVHGNMIEKVSTRSKQAPFDLSITSKGELLYTDYGDRSVNIMKKGKFEPFLKLQGWNPLGLCATDSGEVLLCMDNRNDSSKQKSQQVKVVRYVHTSPTQEIQYDDGGCPLYVSGDFDVYITVNSNQDVCVSDRNAKAVVSTTQSGRFRWRYFGNVPTRKCPYFDPRSILTDRSCRILVSDADSNLVHLLDDRGHLLCLIGRGFLEKPVGISLDSEGNLYVVEYHTAKLKVIKYIK</sequence>
<dbReference type="GO" id="GO:0061630">
    <property type="term" value="F:ubiquitin protein ligase activity"/>
    <property type="evidence" value="ECO:0007669"/>
    <property type="project" value="TreeGrafter"/>
</dbReference>
<dbReference type="SUPFAM" id="SSF101898">
    <property type="entry name" value="NHL repeat"/>
    <property type="match status" value="1"/>
</dbReference>
<reference evidence="1" key="1">
    <citation type="journal article" date="2012" name="Nature">
        <title>The oyster genome reveals stress adaptation and complexity of shell formation.</title>
        <authorList>
            <person name="Zhang G."/>
            <person name="Fang X."/>
            <person name="Guo X."/>
            <person name="Li L."/>
            <person name="Luo R."/>
            <person name="Xu F."/>
            <person name="Yang P."/>
            <person name="Zhang L."/>
            <person name="Wang X."/>
            <person name="Qi H."/>
            <person name="Xiong Z."/>
            <person name="Que H."/>
            <person name="Xie Y."/>
            <person name="Holland P.W."/>
            <person name="Paps J."/>
            <person name="Zhu Y."/>
            <person name="Wu F."/>
            <person name="Chen Y."/>
            <person name="Wang J."/>
            <person name="Peng C."/>
            <person name="Meng J."/>
            <person name="Yang L."/>
            <person name="Liu J."/>
            <person name="Wen B."/>
            <person name="Zhang N."/>
            <person name="Huang Z."/>
            <person name="Zhu Q."/>
            <person name="Feng Y."/>
            <person name="Mount A."/>
            <person name="Hedgecock D."/>
            <person name="Xu Z."/>
            <person name="Liu Y."/>
            <person name="Domazet-Loso T."/>
            <person name="Du Y."/>
            <person name="Sun X."/>
            <person name="Zhang S."/>
            <person name="Liu B."/>
            <person name="Cheng P."/>
            <person name="Jiang X."/>
            <person name="Li J."/>
            <person name="Fan D."/>
            <person name="Wang W."/>
            <person name="Fu W."/>
            <person name="Wang T."/>
            <person name="Wang B."/>
            <person name="Zhang J."/>
            <person name="Peng Z."/>
            <person name="Li Y."/>
            <person name="Li N."/>
            <person name="Wang J."/>
            <person name="Chen M."/>
            <person name="He Y."/>
            <person name="Tan F."/>
            <person name="Song X."/>
            <person name="Zheng Q."/>
            <person name="Huang R."/>
            <person name="Yang H."/>
            <person name="Du X."/>
            <person name="Chen L."/>
            <person name="Yang M."/>
            <person name="Gaffney P.M."/>
            <person name="Wang S."/>
            <person name="Luo L."/>
            <person name="She Z."/>
            <person name="Ming Y."/>
            <person name="Huang W."/>
            <person name="Zhang S."/>
            <person name="Huang B."/>
            <person name="Zhang Y."/>
            <person name="Qu T."/>
            <person name="Ni P."/>
            <person name="Miao G."/>
            <person name="Wang J."/>
            <person name="Wang Q."/>
            <person name="Steinberg C.E."/>
            <person name="Wang H."/>
            <person name="Li N."/>
            <person name="Qian L."/>
            <person name="Zhang G."/>
            <person name="Li Y."/>
            <person name="Yang H."/>
            <person name="Liu X."/>
            <person name="Wang J."/>
            <person name="Yin Y."/>
            <person name="Wang J."/>
        </authorList>
    </citation>
    <scope>NUCLEOTIDE SEQUENCE [LARGE SCALE GENOMIC DNA]</scope>
    <source>
        <strain evidence="1">05x7-T-G4-1.051#20</strain>
    </source>
</reference>
<dbReference type="PANTHER" id="PTHR24104">
    <property type="entry name" value="E3 UBIQUITIN-PROTEIN LIGASE NHLRC1-RELATED"/>
    <property type="match status" value="1"/>
</dbReference>
<dbReference type="SUPFAM" id="SSF57845">
    <property type="entry name" value="B-box zinc-binding domain"/>
    <property type="match status" value="1"/>
</dbReference>
<dbReference type="PANTHER" id="PTHR24104:SF25">
    <property type="entry name" value="PROTEIN LIN-41"/>
    <property type="match status" value="1"/>
</dbReference>
<dbReference type="Pfam" id="PF00643">
    <property type="entry name" value="zf-B_box"/>
    <property type="match status" value="1"/>
</dbReference>
<dbReference type="CDD" id="cd19756">
    <property type="entry name" value="Bbox2"/>
    <property type="match status" value="1"/>
</dbReference>
<dbReference type="GO" id="GO:0008270">
    <property type="term" value="F:zinc ion binding"/>
    <property type="evidence" value="ECO:0007669"/>
    <property type="project" value="UniProtKB-KW"/>
</dbReference>
<dbReference type="InParanoid" id="K1Q995"/>
<dbReference type="PROSITE" id="PS50119">
    <property type="entry name" value="ZF_BBOX"/>
    <property type="match status" value="1"/>
</dbReference>
<dbReference type="InterPro" id="IPR000315">
    <property type="entry name" value="Znf_B-box"/>
</dbReference>
<gene>
    <name evidence="1" type="ORF">CGI_10011351</name>
</gene>
<organism evidence="1">
    <name type="scientific">Magallana gigas</name>
    <name type="common">Pacific oyster</name>
    <name type="synonym">Crassostrea gigas</name>
    <dbReference type="NCBI Taxonomy" id="29159"/>
    <lineage>
        <taxon>Eukaryota</taxon>
        <taxon>Metazoa</taxon>
        <taxon>Spiralia</taxon>
        <taxon>Lophotrochozoa</taxon>
        <taxon>Mollusca</taxon>
        <taxon>Bivalvia</taxon>
        <taxon>Autobranchia</taxon>
        <taxon>Pteriomorphia</taxon>
        <taxon>Ostreida</taxon>
        <taxon>Ostreoidea</taxon>
        <taxon>Ostreidae</taxon>
        <taxon>Magallana</taxon>
    </lineage>
</organism>
<proteinExistence type="predicted"/>
<protein>
    <submittedName>
        <fullName evidence="1">Tripartite motif-containing protein 45</fullName>
    </submittedName>
</protein>
<evidence type="ECO:0000313" key="1">
    <source>
        <dbReference type="EMBL" id="EKC27909.1"/>
    </source>
</evidence>
<dbReference type="HOGENOM" id="CLU_007742_5_1_1"/>
<dbReference type="InterPro" id="IPR050952">
    <property type="entry name" value="TRIM-NHL_E3_ligases"/>
</dbReference>
<dbReference type="AlphaFoldDB" id="K1Q995"/>
<dbReference type="GO" id="GO:0043161">
    <property type="term" value="P:proteasome-mediated ubiquitin-dependent protein catabolic process"/>
    <property type="evidence" value="ECO:0007669"/>
    <property type="project" value="TreeGrafter"/>
</dbReference>
<accession>K1Q995</accession>
<dbReference type="GO" id="GO:0000209">
    <property type="term" value="P:protein polyubiquitination"/>
    <property type="evidence" value="ECO:0007669"/>
    <property type="project" value="TreeGrafter"/>
</dbReference>
<dbReference type="InterPro" id="IPR011042">
    <property type="entry name" value="6-blade_b-propeller_TolB-like"/>
</dbReference>